<dbReference type="InterPro" id="IPR023298">
    <property type="entry name" value="ATPase_P-typ_TM_dom_sf"/>
</dbReference>
<keyword evidence="5" id="KW-0547">Nucleotide-binding</keyword>
<feature type="transmembrane region" description="Helical" evidence="11">
    <location>
        <begin position="832"/>
        <end position="852"/>
    </location>
</feature>
<dbReference type="InterPro" id="IPR018303">
    <property type="entry name" value="ATPase_P-typ_P_site"/>
</dbReference>
<feature type="region of interest" description="Disordered" evidence="10">
    <location>
        <begin position="406"/>
        <end position="433"/>
    </location>
</feature>
<dbReference type="EMBL" id="FODV01000001">
    <property type="protein sequence ID" value="SEO23316.1"/>
    <property type="molecule type" value="Genomic_DNA"/>
</dbReference>
<feature type="transmembrane region" description="Helical" evidence="11">
    <location>
        <begin position="903"/>
        <end position="921"/>
    </location>
</feature>
<evidence type="ECO:0000256" key="7">
    <source>
        <dbReference type="ARBA" id="ARBA00022967"/>
    </source>
</evidence>
<feature type="transmembrane region" description="Helical" evidence="11">
    <location>
        <begin position="717"/>
        <end position="743"/>
    </location>
</feature>
<feature type="transmembrane region" description="Helical" evidence="11">
    <location>
        <begin position="250"/>
        <end position="268"/>
    </location>
</feature>
<dbReference type="GO" id="GO:0005524">
    <property type="term" value="F:ATP binding"/>
    <property type="evidence" value="ECO:0007669"/>
    <property type="project" value="UniProtKB-KW"/>
</dbReference>
<dbReference type="Gene3D" id="3.40.1110.10">
    <property type="entry name" value="Calcium-transporting ATPase, cytoplasmic domain N"/>
    <property type="match status" value="1"/>
</dbReference>
<dbReference type="GO" id="GO:0005886">
    <property type="term" value="C:plasma membrane"/>
    <property type="evidence" value="ECO:0007669"/>
    <property type="project" value="UniProtKB-SubCell"/>
</dbReference>
<dbReference type="Pfam" id="PF00122">
    <property type="entry name" value="E1-E2_ATPase"/>
    <property type="match status" value="1"/>
</dbReference>
<dbReference type="FunFam" id="2.70.150.10:FF:000016">
    <property type="entry name" value="Calcium-transporting P-type ATPase putative"/>
    <property type="match status" value="1"/>
</dbReference>
<comment type="subcellular location">
    <subcellularLocation>
        <location evidence="1">Cell membrane</location>
        <topology evidence="1">Multi-pass membrane protein</topology>
    </subcellularLocation>
</comment>
<dbReference type="PANTHER" id="PTHR42861">
    <property type="entry name" value="CALCIUM-TRANSPORTING ATPASE"/>
    <property type="match status" value="1"/>
</dbReference>
<feature type="compositionally biased region" description="Acidic residues" evidence="10">
    <location>
        <begin position="361"/>
        <end position="371"/>
    </location>
</feature>
<dbReference type="PRINTS" id="PR00119">
    <property type="entry name" value="CATATPASE"/>
</dbReference>
<evidence type="ECO:0000256" key="9">
    <source>
        <dbReference type="ARBA" id="ARBA00023136"/>
    </source>
</evidence>
<evidence type="ECO:0000256" key="6">
    <source>
        <dbReference type="ARBA" id="ARBA00022840"/>
    </source>
</evidence>
<dbReference type="InterPro" id="IPR006068">
    <property type="entry name" value="ATPase_P-typ_cation-transptr_C"/>
</dbReference>
<dbReference type="SFLD" id="SFLDS00003">
    <property type="entry name" value="Haloacid_Dehalogenase"/>
    <property type="match status" value="1"/>
</dbReference>
<dbReference type="InterPro" id="IPR023214">
    <property type="entry name" value="HAD_sf"/>
</dbReference>
<keyword evidence="2" id="KW-1003">Cell membrane</keyword>
<evidence type="ECO:0000256" key="11">
    <source>
        <dbReference type="SAM" id="Phobius"/>
    </source>
</evidence>
<proteinExistence type="predicted"/>
<dbReference type="SUPFAM" id="SSF81660">
    <property type="entry name" value="Metal cation-transporting ATPase, ATP-binding domain N"/>
    <property type="match status" value="1"/>
</dbReference>
<dbReference type="InterPro" id="IPR008250">
    <property type="entry name" value="ATPase_P-typ_transduc_dom_A_sf"/>
</dbReference>
<dbReference type="SFLD" id="SFLDF00027">
    <property type="entry name" value="p-type_atpase"/>
    <property type="match status" value="1"/>
</dbReference>
<reference evidence="14" key="1">
    <citation type="submission" date="2016-10" db="EMBL/GenBank/DDBJ databases">
        <authorList>
            <person name="Varghese N."/>
            <person name="Submissions S."/>
        </authorList>
    </citation>
    <scope>NUCLEOTIDE SEQUENCE [LARGE SCALE GENOMIC DNA]</scope>
    <source>
        <strain evidence="14">CGMCC 1.10121</strain>
    </source>
</reference>
<dbReference type="SUPFAM" id="SSF81653">
    <property type="entry name" value="Calcium ATPase, transduction domain A"/>
    <property type="match status" value="1"/>
</dbReference>
<dbReference type="PRINTS" id="PR00120">
    <property type="entry name" value="HATPASE"/>
</dbReference>
<dbReference type="SUPFAM" id="SSF81665">
    <property type="entry name" value="Calcium ATPase, transmembrane domain M"/>
    <property type="match status" value="1"/>
</dbReference>
<dbReference type="Pfam" id="PF00689">
    <property type="entry name" value="Cation_ATPase_C"/>
    <property type="match status" value="1"/>
</dbReference>
<evidence type="ECO:0000313" key="13">
    <source>
        <dbReference type="EMBL" id="SEO23316.1"/>
    </source>
</evidence>
<keyword evidence="9 11" id="KW-0472">Membrane</keyword>
<evidence type="ECO:0000256" key="2">
    <source>
        <dbReference type="ARBA" id="ARBA00022475"/>
    </source>
</evidence>
<dbReference type="InterPro" id="IPR059000">
    <property type="entry name" value="ATPase_P-type_domA"/>
</dbReference>
<dbReference type="Pfam" id="PF13246">
    <property type="entry name" value="Cation_ATPase"/>
    <property type="match status" value="1"/>
</dbReference>
<feature type="transmembrane region" description="Helical" evidence="11">
    <location>
        <begin position="58"/>
        <end position="76"/>
    </location>
</feature>
<accession>A0A1H8N1C6</accession>
<keyword evidence="14" id="KW-1185">Reference proteome</keyword>
<feature type="transmembrane region" description="Helical" evidence="11">
    <location>
        <begin position="755"/>
        <end position="778"/>
    </location>
</feature>
<dbReference type="GO" id="GO:0098662">
    <property type="term" value="P:inorganic cation transmembrane transport"/>
    <property type="evidence" value="ECO:0007669"/>
    <property type="project" value="UniProtKB-ARBA"/>
</dbReference>
<dbReference type="InterPro" id="IPR023299">
    <property type="entry name" value="ATPase_P-typ_cyto_dom_N"/>
</dbReference>
<name>A0A1H8N1C6_9EURY</name>
<evidence type="ECO:0000256" key="1">
    <source>
        <dbReference type="ARBA" id="ARBA00004651"/>
    </source>
</evidence>
<evidence type="ECO:0000259" key="12">
    <source>
        <dbReference type="SMART" id="SM00831"/>
    </source>
</evidence>
<sequence length="934" mass="98797">MDWHSVPTESVLDELDTDATGLTSEAVDDRVAEYGPNELRRGEGVSPLALFVSQFQDALVYLLFLAAALSLAVGFLPGEEPAYVDAALILTILLANGVFGFAQDYRAERSIEALRSLSTPTATVRRDGRTVEIPATELVPGDVVLLEAGDAVPADARLLEVATLETDESALTGESASAVKEATVLDEATPLAERRNLVFMNTTVVRGRGRAVVVETGMDTEVGAIATQLETAEDRETPFQREVDRLGRRLGAGVVALIVLIAVTQLLITQTSPTLVLLVAITLAVAAVPEGLPAVVTLTLALGSQKMLERNALVRNLPVVESLGSVDAIVTDKTGTLTENRMTVTRVLAGGTVHEFATEDSPVDDSETTPEEGERLATDGDGGPDRSALEALLTCGVFCNNAELDPAAATPPDPATDGERGSAADDGGDDFRGDPTEVALLRAARRADVEPAGERLAEFPFDSERKRMTVVVADGEGDGREPTAYTKGAPRVVLDRCDRLLHDGEVVPLTDERREEVLAATDEFAGDALRVLGFARRTGIDADADADDVEREMVFLGLQGMIDPPRPEVEAAIADCRGAGIGVVMATGDNVETAKAVGRQLGFDATTAATGADVEAATPEELADILESVEIFARVDPSHKVDILRALQESGRTVAMTGDGVNDAPALRNADVGIAMGIRGTQVAQQASDMVLRDDNFATIRDAIAEGRGIFDNIRKFVNFLLSANAGEVLVVFAGVLLGALFFPEAFGGNEEALVLTPAMILWMNLVTDGPPALALGVDPKTDDVMSRPPRGSDASVIDVRMAGSVLSTGVLLTVVGLWLFFTSIQETGELVVAQTVLFTFLVVAELVRAYLIRRHYGLPVRSNPWLLAAVATSLGLQLAVLYTPLATVFRVVPLSATGWETVALAVGVFTLVSLTLSVVVERVAPRVTQTAEP</sequence>
<keyword evidence="3 11" id="KW-0812">Transmembrane</keyword>
<keyword evidence="8 11" id="KW-1133">Transmembrane helix</keyword>
<dbReference type="Pfam" id="PF00690">
    <property type="entry name" value="Cation_ATPase_N"/>
    <property type="match status" value="1"/>
</dbReference>
<evidence type="ECO:0000256" key="10">
    <source>
        <dbReference type="SAM" id="MobiDB-lite"/>
    </source>
</evidence>
<feature type="region of interest" description="Disordered" evidence="10">
    <location>
        <begin position="354"/>
        <end position="387"/>
    </location>
</feature>
<keyword evidence="6" id="KW-0067">ATP-binding</keyword>
<dbReference type="SUPFAM" id="SSF56784">
    <property type="entry name" value="HAD-like"/>
    <property type="match status" value="1"/>
</dbReference>
<dbReference type="InterPro" id="IPR004014">
    <property type="entry name" value="ATPase_P-typ_cation-transptr_N"/>
</dbReference>
<dbReference type="SMART" id="SM00831">
    <property type="entry name" value="Cation_ATPase_N"/>
    <property type="match status" value="1"/>
</dbReference>
<feature type="transmembrane region" description="Helical" evidence="11">
    <location>
        <begin position="864"/>
        <end position="883"/>
    </location>
</feature>
<feature type="domain" description="Cation-transporting P-type ATPase N-terminal" evidence="12">
    <location>
        <begin position="2"/>
        <end position="75"/>
    </location>
</feature>
<dbReference type="Proteomes" id="UP000199126">
    <property type="component" value="Unassembled WGS sequence"/>
</dbReference>
<gene>
    <name evidence="13" type="ORF">SAMN04487948_101239</name>
</gene>
<dbReference type="InterPro" id="IPR001757">
    <property type="entry name" value="P_typ_ATPase"/>
</dbReference>
<dbReference type="Gene3D" id="1.20.1110.10">
    <property type="entry name" value="Calcium-transporting ATPase, transmembrane domain"/>
    <property type="match status" value="1"/>
</dbReference>
<dbReference type="InterPro" id="IPR044492">
    <property type="entry name" value="P_typ_ATPase_HD_dom"/>
</dbReference>
<evidence type="ECO:0000256" key="3">
    <source>
        <dbReference type="ARBA" id="ARBA00022692"/>
    </source>
</evidence>
<evidence type="ECO:0000313" key="14">
    <source>
        <dbReference type="Proteomes" id="UP000199126"/>
    </source>
</evidence>
<keyword evidence="7" id="KW-1278">Translocase</keyword>
<dbReference type="PROSITE" id="PS00154">
    <property type="entry name" value="ATPASE_E1_E2"/>
    <property type="match status" value="1"/>
</dbReference>
<protein>
    <submittedName>
        <fullName evidence="13">Ca2+-transporting ATPase</fullName>
    </submittedName>
</protein>
<feature type="transmembrane region" description="Helical" evidence="11">
    <location>
        <begin position="274"/>
        <end position="302"/>
    </location>
</feature>
<dbReference type="AlphaFoldDB" id="A0A1H8N1C6"/>
<dbReference type="Gene3D" id="3.40.50.1000">
    <property type="entry name" value="HAD superfamily/HAD-like"/>
    <property type="match status" value="1"/>
</dbReference>
<dbReference type="GO" id="GO:0046872">
    <property type="term" value="F:metal ion binding"/>
    <property type="evidence" value="ECO:0007669"/>
    <property type="project" value="UniProtKB-KW"/>
</dbReference>
<evidence type="ECO:0000256" key="8">
    <source>
        <dbReference type="ARBA" id="ARBA00022989"/>
    </source>
</evidence>
<evidence type="ECO:0000256" key="5">
    <source>
        <dbReference type="ARBA" id="ARBA00022741"/>
    </source>
</evidence>
<feature type="transmembrane region" description="Helical" evidence="11">
    <location>
        <begin position="82"/>
        <end position="102"/>
    </location>
</feature>
<feature type="compositionally biased region" description="Basic and acidic residues" evidence="10">
    <location>
        <begin position="417"/>
        <end position="433"/>
    </location>
</feature>
<feature type="compositionally biased region" description="Basic and acidic residues" evidence="10">
    <location>
        <begin position="372"/>
        <end position="387"/>
    </location>
</feature>
<dbReference type="OrthoDB" id="8588at2157"/>
<dbReference type="GO" id="GO:0016887">
    <property type="term" value="F:ATP hydrolysis activity"/>
    <property type="evidence" value="ECO:0007669"/>
    <property type="project" value="InterPro"/>
</dbReference>
<keyword evidence="4" id="KW-0479">Metal-binding</keyword>
<dbReference type="GO" id="GO:0015662">
    <property type="term" value="F:P-type ion transporter activity"/>
    <property type="evidence" value="ECO:0007669"/>
    <property type="project" value="UniProtKB-ARBA"/>
</dbReference>
<dbReference type="InterPro" id="IPR036412">
    <property type="entry name" value="HAD-like_sf"/>
</dbReference>
<dbReference type="SFLD" id="SFLDG00002">
    <property type="entry name" value="C1.7:_P-type_atpase_like"/>
    <property type="match status" value="1"/>
</dbReference>
<feature type="transmembrane region" description="Helical" evidence="11">
    <location>
        <begin position="798"/>
        <end position="820"/>
    </location>
</feature>
<dbReference type="GO" id="GO:0019829">
    <property type="term" value="F:ATPase-coupled monoatomic cation transmembrane transporter activity"/>
    <property type="evidence" value="ECO:0007669"/>
    <property type="project" value="UniProtKB-ARBA"/>
</dbReference>
<dbReference type="Gene3D" id="2.70.150.10">
    <property type="entry name" value="Calcium-transporting ATPase, cytoplasmic transduction domain A"/>
    <property type="match status" value="1"/>
</dbReference>
<dbReference type="RefSeq" id="WP_170864678.1">
    <property type="nucleotide sequence ID" value="NZ_FODV01000001.1"/>
</dbReference>
<evidence type="ECO:0000256" key="4">
    <source>
        <dbReference type="ARBA" id="ARBA00022723"/>
    </source>
</evidence>
<dbReference type="GO" id="GO:0046873">
    <property type="term" value="F:metal ion transmembrane transporter activity"/>
    <property type="evidence" value="ECO:0007669"/>
    <property type="project" value="UniProtKB-ARBA"/>
</dbReference>
<organism evidence="13 14">
    <name type="scientific">Halogranum amylolyticum</name>
    <dbReference type="NCBI Taxonomy" id="660520"/>
    <lineage>
        <taxon>Archaea</taxon>
        <taxon>Methanobacteriati</taxon>
        <taxon>Methanobacteriota</taxon>
        <taxon>Stenosarchaea group</taxon>
        <taxon>Halobacteria</taxon>
        <taxon>Halobacteriales</taxon>
        <taxon>Haloferacaceae</taxon>
    </lineage>
</organism>
<dbReference type="NCBIfam" id="TIGR01494">
    <property type="entry name" value="ATPase_P-type"/>
    <property type="match status" value="2"/>
</dbReference>